<dbReference type="Gene3D" id="1.10.472.170">
    <property type="match status" value="1"/>
</dbReference>
<dbReference type="InterPro" id="IPR054078">
    <property type="entry name" value="BRF2-like_C"/>
</dbReference>
<evidence type="ECO:0000313" key="7">
    <source>
        <dbReference type="RefSeq" id="XP_021866787.1"/>
    </source>
</evidence>
<dbReference type="PANTHER" id="PTHR48428">
    <property type="entry name" value="PLANT-SPECIFIC TFIIB-RELATED PROTEIN PTF2"/>
    <property type="match status" value="1"/>
</dbReference>
<dbReference type="GeneID" id="110805483"/>
<dbReference type="GO" id="GO:0097550">
    <property type="term" value="C:transcription preinitiation complex"/>
    <property type="evidence" value="ECO:0000318"/>
    <property type="project" value="GO_Central"/>
</dbReference>
<dbReference type="GO" id="GO:0000995">
    <property type="term" value="F:RNA polymerase III general transcription initiation factor activity"/>
    <property type="evidence" value="ECO:0000318"/>
    <property type="project" value="GO_Central"/>
</dbReference>
<keyword evidence="4" id="KW-0804">Transcription</keyword>
<dbReference type="SUPFAM" id="SSF47954">
    <property type="entry name" value="Cyclin-like"/>
    <property type="match status" value="2"/>
</dbReference>
<dbReference type="CDD" id="cd00043">
    <property type="entry name" value="CYCLIN_SF"/>
    <property type="match status" value="1"/>
</dbReference>
<sequence length="537" mass="60327">MAACRSCKSKALTTDEVTGGTVCTSCGIVQDFDDYQYTFGGVSGPEGTFVRVGTAGAGTDYSYKERKLYEANQIIDDIVNRLSFGDIRTREVKEMIKKVTDGEFGLGNWFYVLVGACCYIVMRQNNKPLPISEVIGAVGCELYEMGKMVNRVVDFLGLELKEFDLVGLLERTIKGFSGFSEIDKEKVDLMVKQGNFVIQCAIKWFLTTGRRPVPVIVAVLVFVGAVNGVQVRMEDVAKEENVAISTCKLRYKELLEAMVEVAQKLPWGKDVNVKNIVRNAPFVLKYMEMKSMEDRRIEKTNLSEESGDFNLGDIIGECLGKEVAYDGIDGGVSAVASGSGCLDGAEEWENLKVSHSELANVYSKFKAEFLNRRLTNKNDIVDYGDRLSGLDDQLFDEWWSGRSELCEKLLMEQLLEKDVGLDPLPPSYIRGCKAVKRRQEKIRAAKRRINNIINPPIVKSNNTIKHRSLDAQSCSSNEINTVENVNSRKKRKKQHDTIDWEDFIIESLLLHQVKEEEIEKGHYNALLGLYVFRSGLV</sequence>
<dbReference type="OrthoDB" id="511529at2759"/>
<dbReference type="KEGG" id="soe:110805483"/>
<dbReference type="InterPro" id="IPR036915">
    <property type="entry name" value="Cyclin-like_sf"/>
</dbReference>
<accession>A0A9R0JEW7</accession>
<reference evidence="7" key="2">
    <citation type="submission" date="2025-08" db="UniProtKB">
        <authorList>
            <consortium name="RefSeq"/>
        </authorList>
    </citation>
    <scope>IDENTIFICATION</scope>
    <source>
        <tissue evidence="7">Leaf</tissue>
    </source>
</reference>
<protein>
    <submittedName>
        <fullName evidence="7">Plant-specific TFIIB-related protein PTF2</fullName>
    </submittedName>
</protein>
<dbReference type="GO" id="GO:0001006">
    <property type="term" value="F:RNA polymerase III type 3 promoter sequence-specific DNA binding"/>
    <property type="evidence" value="ECO:0000318"/>
    <property type="project" value="GO_Central"/>
</dbReference>
<reference evidence="6" key="1">
    <citation type="journal article" date="2021" name="Nat. Commun.">
        <title>Genomic analyses provide insights into spinach domestication and the genetic basis of agronomic traits.</title>
        <authorList>
            <person name="Cai X."/>
            <person name="Sun X."/>
            <person name="Xu C."/>
            <person name="Sun H."/>
            <person name="Wang X."/>
            <person name="Ge C."/>
            <person name="Zhang Z."/>
            <person name="Wang Q."/>
            <person name="Fei Z."/>
            <person name="Jiao C."/>
            <person name="Wang Q."/>
        </authorList>
    </citation>
    <scope>NUCLEOTIDE SEQUENCE [LARGE SCALE GENOMIC DNA]</scope>
    <source>
        <strain evidence="6">cv. Varoflay</strain>
    </source>
</reference>
<dbReference type="AlphaFoldDB" id="A0A9R0JEW7"/>
<dbReference type="GO" id="GO:0000126">
    <property type="term" value="C:transcription factor TFIIIB complex"/>
    <property type="evidence" value="ECO:0000318"/>
    <property type="project" value="GO_Central"/>
</dbReference>
<proteinExistence type="predicted"/>
<organism evidence="6 7">
    <name type="scientific">Spinacia oleracea</name>
    <name type="common">Spinach</name>
    <dbReference type="NCBI Taxonomy" id="3562"/>
    <lineage>
        <taxon>Eukaryota</taxon>
        <taxon>Viridiplantae</taxon>
        <taxon>Streptophyta</taxon>
        <taxon>Embryophyta</taxon>
        <taxon>Tracheophyta</taxon>
        <taxon>Spermatophyta</taxon>
        <taxon>Magnoliopsida</taxon>
        <taxon>eudicotyledons</taxon>
        <taxon>Gunneridae</taxon>
        <taxon>Pentapetalae</taxon>
        <taxon>Caryophyllales</taxon>
        <taxon>Chenopodiaceae</taxon>
        <taxon>Chenopodioideae</taxon>
        <taxon>Anserineae</taxon>
        <taxon>Spinacia</taxon>
    </lineage>
</organism>
<keyword evidence="3" id="KW-0805">Transcription regulation</keyword>
<dbReference type="InterPro" id="IPR053340">
    <property type="entry name" value="PTF2"/>
</dbReference>
<dbReference type="GO" id="GO:0005634">
    <property type="term" value="C:nucleus"/>
    <property type="evidence" value="ECO:0000318"/>
    <property type="project" value="GO_Central"/>
</dbReference>
<keyword evidence="1" id="KW-0863">Zinc-finger</keyword>
<feature type="domain" description="BRF2-like C-terminal" evidence="5">
    <location>
        <begin position="185"/>
        <end position="279"/>
    </location>
</feature>
<evidence type="ECO:0000256" key="2">
    <source>
        <dbReference type="ARBA" id="ARBA00022833"/>
    </source>
</evidence>
<dbReference type="GO" id="GO:0006352">
    <property type="term" value="P:DNA-templated transcription initiation"/>
    <property type="evidence" value="ECO:0000318"/>
    <property type="project" value="GO_Central"/>
</dbReference>
<evidence type="ECO:0000313" key="6">
    <source>
        <dbReference type="Proteomes" id="UP000813463"/>
    </source>
</evidence>
<dbReference type="GO" id="GO:0070897">
    <property type="term" value="P:transcription preinitiation complex assembly"/>
    <property type="evidence" value="ECO:0007669"/>
    <property type="project" value="InterPro"/>
</dbReference>
<gene>
    <name evidence="7" type="primary">LOC110805483</name>
</gene>
<evidence type="ECO:0000256" key="1">
    <source>
        <dbReference type="ARBA" id="ARBA00022771"/>
    </source>
</evidence>
<dbReference type="Pfam" id="PF21886">
    <property type="entry name" value="BRF2-like_C_cyclin_rpt"/>
    <property type="match status" value="1"/>
</dbReference>
<keyword evidence="1" id="KW-0479">Metal-binding</keyword>
<dbReference type="PANTHER" id="PTHR48428:SF1">
    <property type="entry name" value="PLANT-SPECIFIC TFIIB-RELATED PROTEIN PTF2"/>
    <property type="match status" value="1"/>
</dbReference>
<keyword evidence="6" id="KW-1185">Reference proteome</keyword>
<dbReference type="Proteomes" id="UP000813463">
    <property type="component" value="Chromosome 5"/>
</dbReference>
<evidence type="ECO:0000256" key="3">
    <source>
        <dbReference type="ARBA" id="ARBA00023015"/>
    </source>
</evidence>
<dbReference type="GO" id="GO:0006383">
    <property type="term" value="P:transcription by RNA polymerase III"/>
    <property type="evidence" value="ECO:0000318"/>
    <property type="project" value="GO_Central"/>
</dbReference>
<dbReference type="RefSeq" id="XP_021866787.1">
    <property type="nucleotide sequence ID" value="XM_022011095.2"/>
</dbReference>
<keyword evidence="2" id="KW-0862">Zinc</keyword>
<evidence type="ECO:0000259" key="5">
    <source>
        <dbReference type="Pfam" id="PF21886"/>
    </source>
</evidence>
<name>A0A9R0JEW7_SPIOL</name>
<dbReference type="GO" id="GO:0008270">
    <property type="term" value="F:zinc ion binding"/>
    <property type="evidence" value="ECO:0007669"/>
    <property type="project" value="UniProtKB-KW"/>
</dbReference>
<dbReference type="SUPFAM" id="SSF57783">
    <property type="entry name" value="Zinc beta-ribbon"/>
    <property type="match status" value="1"/>
</dbReference>
<dbReference type="InterPro" id="IPR000812">
    <property type="entry name" value="TFIIB"/>
</dbReference>
<dbReference type="PRINTS" id="PR00685">
    <property type="entry name" value="TIFACTORIIB"/>
</dbReference>
<evidence type="ECO:0000256" key="4">
    <source>
        <dbReference type="ARBA" id="ARBA00023163"/>
    </source>
</evidence>